<dbReference type="AlphaFoldDB" id="A0A0E3GSM4"/>
<dbReference type="Proteomes" id="UP000033115">
    <property type="component" value="Chromosome"/>
</dbReference>
<reference evidence="1 2" key="1">
    <citation type="journal article" date="2015" name="J. Biotechnol.">
        <title>Complete genome sequence of a malodorant-producing acetogen, Clostridium scatologenes ATCC 25775(T).</title>
        <authorList>
            <person name="Zhu Z."/>
            <person name="Guo T."/>
            <person name="Zheng H."/>
            <person name="Song T."/>
            <person name="Ouyang P."/>
            <person name="Xie J."/>
        </authorList>
    </citation>
    <scope>NUCLEOTIDE SEQUENCE [LARGE SCALE GENOMIC DNA]</scope>
    <source>
        <strain evidence="1 2">ATCC 25775</strain>
    </source>
</reference>
<dbReference type="RefSeq" id="WP_026366510.1">
    <property type="nucleotide sequence ID" value="NZ_CP009933.1"/>
</dbReference>
<dbReference type="KEGG" id="csq:CSCA_5201"/>
<protein>
    <submittedName>
        <fullName evidence="1">Uncharacterized protein</fullName>
    </submittedName>
</protein>
<sequence length="100" mass="11917">MINIERIYNLCNGFEVYGRATAIKKLMARGLNDVDAVSYYNIWRRHYLESTRDDLKLSGVFIRQGRNRKRLEECSYKERQKYLQALNKDQLIKITQAVLK</sequence>
<evidence type="ECO:0000313" key="1">
    <source>
        <dbReference type="EMBL" id="AKA72326.1"/>
    </source>
</evidence>
<keyword evidence="2" id="KW-1185">Reference proteome</keyword>
<gene>
    <name evidence="1" type="ORF">CSCA_5201</name>
</gene>
<evidence type="ECO:0000313" key="2">
    <source>
        <dbReference type="Proteomes" id="UP000033115"/>
    </source>
</evidence>
<dbReference type="EMBL" id="CP009933">
    <property type="protein sequence ID" value="AKA72326.1"/>
    <property type="molecule type" value="Genomic_DNA"/>
</dbReference>
<dbReference type="STRING" id="1548.CSCA_5201"/>
<proteinExistence type="predicted"/>
<organism evidence="1 2">
    <name type="scientific">Clostridium scatologenes</name>
    <dbReference type="NCBI Taxonomy" id="1548"/>
    <lineage>
        <taxon>Bacteria</taxon>
        <taxon>Bacillati</taxon>
        <taxon>Bacillota</taxon>
        <taxon>Clostridia</taxon>
        <taxon>Eubacteriales</taxon>
        <taxon>Clostridiaceae</taxon>
        <taxon>Clostridium</taxon>
    </lineage>
</organism>
<dbReference type="HOGENOM" id="CLU_2300854_0_0_9"/>
<accession>A0A0E3GSM4</accession>
<name>A0A0E3GSM4_CLOSL</name>